<proteinExistence type="predicted"/>
<evidence type="ECO:0000313" key="1">
    <source>
        <dbReference type="EMBL" id="KAG0721426.1"/>
    </source>
</evidence>
<protein>
    <submittedName>
        <fullName evidence="1">Uncharacterized protein</fullName>
    </submittedName>
</protein>
<name>A0A8J5CUU3_CHIOP</name>
<keyword evidence="2" id="KW-1185">Reference proteome</keyword>
<comment type="caution">
    <text evidence="1">The sequence shown here is derived from an EMBL/GenBank/DDBJ whole genome shotgun (WGS) entry which is preliminary data.</text>
</comment>
<accession>A0A8J5CUU3</accession>
<dbReference type="Proteomes" id="UP000770661">
    <property type="component" value="Unassembled WGS sequence"/>
</dbReference>
<dbReference type="EMBL" id="JACEEZ010011177">
    <property type="protein sequence ID" value="KAG0721426.1"/>
    <property type="molecule type" value="Genomic_DNA"/>
</dbReference>
<evidence type="ECO:0000313" key="2">
    <source>
        <dbReference type="Proteomes" id="UP000770661"/>
    </source>
</evidence>
<dbReference type="AlphaFoldDB" id="A0A8J5CUU3"/>
<gene>
    <name evidence="1" type="ORF">GWK47_046499</name>
</gene>
<organism evidence="1 2">
    <name type="scientific">Chionoecetes opilio</name>
    <name type="common">Atlantic snow crab</name>
    <name type="synonym">Cancer opilio</name>
    <dbReference type="NCBI Taxonomy" id="41210"/>
    <lineage>
        <taxon>Eukaryota</taxon>
        <taxon>Metazoa</taxon>
        <taxon>Ecdysozoa</taxon>
        <taxon>Arthropoda</taxon>
        <taxon>Crustacea</taxon>
        <taxon>Multicrustacea</taxon>
        <taxon>Malacostraca</taxon>
        <taxon>Eumalacostraca</taxon>
        <taxon>Eucarida</taxon>
        <taxon>Decapoda</taxon>
        <taxon>Pleocyemata</taxon>
        <taxon>Brachyura</taxon>
        <taxon>Eubrachyura</taxon>
        <taxon>Majoidea</taxon>
        <taxon>Majidae</taxon>
        <taxon>Chionoecetes</taxon>
    </lineage>
</organism>
<reference evidence="1" key="1">
    <citation type="submission" date="2020-07" db="EMBL/GenBank/DDBJ databases">
        <title>The High-quality genome of the commercially important snow crab, Chionoecetes opilio.</title>
        <authorList>
            <person name="Jeong J.-H."/>
            <person name="Ryu S."/>
        </authorList>
    </citation>
    <scope>NUCLEOTIDE SEQUENCE</scope>
    <source>
        <strain evidence="1">MADBK_172401_WGS</strain>
        <tissue evidence="1">Digestive gland</tissue>
    </source>
</reference>
<dbReference type="OrthoDB" id="6330626at2759"/>
<sequence>MFTVNEAAVPPPKPAWQEIKKFREWWWQSSVLGAMDSVLRAKIFMAFEQLSWTAHTEEEYILFLLLRICIETKIELGSAPFEIQSEWCVDLAQIITQLGPFPLLKLYVTHESLGLKPLLISLVQQSPHLQVLHVNQWALSNDFMTALGSHCRLLTEFSIPHMQPQVFMSDEALFACFFDGLGSEAVQRCWREGMRPPLSFYRLKIVDVLYWKQTKRFIQMLAHFYPGVRLRDIDVHFLEEESKGLASPFLEVEAKVPVMGVTIRLGDTQWERLSGFVKSAPYLRELRVLADGTVDGGVFEREAKIEEAGARLEKLVSQMRCFESLAVRHDSLSSVVGVFGPALKARGECVASLHLCCETTRMDACAVFQMVNLCPRLCVLVLTLPLGEAQAPRGGRTVLQPCQALHTLAVLNSGWAALPEHPCPCPGPCQVVQQVLEAAHNLKTLGLSCTMAMKDNLSSLSSDSLRLLYLQFASQPETPSDLINFLRPLVPNFPRLLTLSLDEKYAEFPLEALAPMLNTGIDVTKWVPEFLHPSKWEFPSESMNIFNF</sequence>